<accession>A0ABD0L1I3</accession>
<organism evidence="1 2">
    <name type="scientific">Batillaria attramentaria</name>
    <dbReference type="NCBI Taxonomy" id="370345"/>
    <lineage>
        <taxon>Eukaryota</taxon>
        <taxon>Metazoa</taxon>
        <taxon>Spiralia</taxon>
        <taxon>Lophotrochozoa</taxon>
        <taxon>Mollusca</taxon>
        <taxon>Gastropoda</taxon>
        <taxon>Caenogastropoda</taxon>
        <taxon>Sorbeoconcha</taxon>
        <taxon>Cerithioidea</taxon>
        <taxon>Batillariidae</taxon>
        <taxon>Batillaria</taxon>
    </lineage>
</organism>
<comment type="caution">
    <text evidence="1">The sequence shown here is derived from an EMBL/GenBank/DDBJ whole genome shotgun (WGS) entry which is preliminary data.</text>
</comment>
<gene>
    <name evidence="1" type="ORF">BaRGS_00015798</name>
</gene>
<dbReference type="Proteomes" id="UP001519460">
    <property type="component" value="Unassembled WGS sequence"/>
</dbReference>
<evidence type="ECO:0000313" key="1">
    <source>
        <dbReference type="EMBL" id="KAK7493068.1"/>
    </source>
</evidence>
<name>A0ABD0L1I3_9CAEN</name>
<dbReference type="AlphaFoldDB" id="A0ABD0L1I3"/>
<dbReference type="EMBL" id="JACVVK020000097">
    <property type="protein sequence ID" value="KAK7493068.1"/>
    <property type="molecule type" value="Genomic_DNA"/>
</dbReference>
<keyword evidence="2" id="KW-1185">Reference proteome</keyword>
<protein>
    <submittedName>
        <fullName evidence="1">Uncharacterized protein</fullName>
    </submittedName>
</protein>
<proteinExistence type="predicted"/>
<sequence length="157" mass="17534">MPLVIGTKCKIFANRNQPKTESLCDCRQKQMEIKIFANRNHPKTESLCDYRHKEVCVWGGGGDIDNRVQPATKHKQFFRESAPDARHLAGVPKIGSGQWKNFLASPLASPVLRFRAGLSHTKFLPIQPPSRVHTSTAEGIEHVLTLTPHPPSTHTLP</sequence>
<reference evidence="1 2" key="1">
    <citation type="journal article" date="2023" name="Sci. Data">
        <title>Genome assembly of the Korean intertidal mud-creeper Batillaria attramentaria.</title>
        <authorList>
            <person name="Patra A.K."/>
            <person name="Ho P.T."/>
            <person name="Jun S."/>
            <person name="Lee S.J."/>
            <person name="Kim Y."/>
            <person name="Won Y.J."/>
        </authorList>
    </citation>
    <scope>NUCLEOTIDE SEQUENCE [LARGE SCALE GENOMIC DNA]</scope>
    <source>
        <strain evidence="1">Wonlab-2016</strain>
    </source>
</reference>
<evidence type="ECO:0000313" key="2">
    <source>
        <dbReference type="Proteomes" id="UP001519460"/>
    </source>
</evidence>